<dbReference type="SUPFAM" id="SSF47095">
    <property type="entry name" value="HMG-box"/>
    <property type="match status" value="1"/>
</dbReference>
<accession>A0A9N8Z6X1</accession>
<dbReference type="Gene3D" id="1.10.30.10">
    <property type="entry name" value="High mobility group box domain"/>
    <property type="match status" value="1"/>
</dbReference>
<name>A0A9N8Z6X1_9GLOM</name>
<dbReference type="EMBL" id="CAJVPJ010000063">
    <property type="protein sequence ID" value="CAG8469825.1"/>
    <property type="molecule type" value="Genomic_DNA"/>
</dbReference>
<dbReference type="InterPro" id="IPR036910">
    <property type="entry name" value="HMG_box_dom_sf"/>
</dbReference>
<protein>
    <submittedName>
        <fullName evidence="1">6374_t:CDS:1</fullName>
    </submittedName>
</protein>
<proteinExistence type="predicted"/>
<organism evidence="1 2">
    <name type="scientific">Paraglomus occultum</name>
    <dbReference type="NCBI Taxonomy" id="144539"/>
    <lineage>
        <taxon>Eukaryota</taxon>
        <taxon>Fungi</taxon>
        <taxon>Fungi incertae sedis</taxon>
        <taxon>Mucoromycota</taxon>
        <taxon>Glomeromycotina</taxon>
        <taxon>Glomeromycetes</taxon>
        <taxon>Paraglomerales</taxon>
        <taxon>Paraglomeraceae</taxon>
        <taxon>Paraglomus</taxon>
    </lineage>
</organism>
<gene>
    <name evidence="1" type="ORF">POCULU_LOCUS984</name>
</gene>
<sequence length="146" mass="17498">MDSLRIETNPQTCLAYRINNCDQMKFIQYQYNSKKKARQQAKTMRSRSRPKPVFFQYRRWVQKQLQSHYGKVSMPTVSTIASIWWKQMPINQKWDIEQLLSTLKSELNDDQTEDLGNDEESSSPEEIEVMLSWIEREWNGQFKPNN</sequence>
<evidence type="ECO:0000313" key="2">
    <source>
        <dbReference type="Proteomes" id="UP000789572"/>
    </source>
</evidence>
<dbReference type="Proteomes" id="UP000789572">
    <property type="component" value="Unassembled WGS sequence"/>
</dbReference>
<reference evidence="1" key="1">
    <citation type="submission" date="2021-06" db="EMBL/GenBank/DDBJ databases">
        <authorList>
            <person name="Kallberg Y."/>
            <person name="Tangrot J."/>
            <person name="Rosling A."/>
        </authorList>
    </citation>
    <scope>NUCLEOTIDE SEQUENCE</scope>
    <source>
        <strain evidence="1">IA702</strain>
    </source>
</reference>
<dbReference type="AlphaFoldDB" id="A0A9N8Z6X1"/>
<evidence type="ECO:0000313" key="1">
    <source>
        <dbReference type="EMBL" id="CAG8469825.1"/>
    </source>
</evidence>
<comment type="caution">
    <text evidence="1">The sequence shown here is derived from an EMBL/GenBank/DDBJ whole genome shotgun (WGS) entry which is preliminary data.</text>
</comment>
<dbReference type="OrthoDB" id="10604001at2759"/>
<keyword evidence="2" id="KW-1185">Reference proteome</keyword>